<name>A0A4V1IXL8_9FUNG</name>
<reference evidence="3" key="1">
    <citation type="journal article" date="2018" name="Nat. Microbiol.">
        <title>Leveraging single-cell genomics to expand the fungal tree of life.</title>
        <authorList>
            <person name="Ahrendt S.R."/>
            <person name="Quandt C.A."/>
            <person name="Ciobanu D."/>
            <person name="Clum A."/>
            <person name="Salamov A."/>
            <person name="Andreopoulos B."/>
            <person name="Cheng J.F."/>
            <person name="Woyke T."/>
            <person name="Pelin A."/>
            <person name="Henrissat B."/>
            <person name="Reynolds N.K."/>
            <person name="Benny G.L."/>
            <person name="Smith M.E."/>
            <person name="James T.Y."/>
            <person name="Grigoriev I.V."/>
        </authorList>
    </citation>
    <scope>NUCLEOTIDE SEQUENCE [LARGE SCALE GENOMIC DNA]</scope>
</reference>
<dbReference type="AlphaFoldDB" id="A0A4V1IXL8"/>
<evidence type="ECO:0000256" key="1">
    <source>
        <dbReference type="SAM" id="MobiDB-lite"/>
    </source>
</evidence>
<feature type="region of interest" description="Disordered" evidence="1">
    <location>
        <begin position="85"/>
        <end position="135"/>
    </location>
</feature>
<accession>A0A4V1IXL8</accession>
<keyword evidence="3" id="KW-1185">Reference proteome</keyword>
<sequence length="308" mass="34648">MVKLYNARKRTRPGYSRLSYLGPYSVVRIGLYGNYALPRQYGRSLSHPQKKRYEGGGGICLDVQEGGTIWLIHRESSKKIIPSYPTQSISSRLPTEEGPLPPFSEDAPSPTSFPPSTKGNRSLTSFPTFTEDTHSSDSSLISFEDTESLDEILGKFTFEGDDIFLIPCEDIRTVIYGFPLNSPPIPRPFKFKSSMPPRFPSAEMHIDVDSLLWNLSNLPLTVPITIFPNLKTWLNITGNHAYIYNPGLDKSILMSNTPHCLFGEVPYWLIKITYLVPYAINGRPCLRIFSPWQLANWIPPPINCGSAD</sequence>
<proteinExistence type="predicted"/>
<gene>
    <name evidence="2" type="ORF">BJ684DRAFT_17906</name>
</gene>
<evidence type="ECO:0000313" key="2">
    <source>
        <dbReference type="EMBL" id="RKP11509.1"/>
    </source>
</evidence>
<dbReference type="OrthoDB" id="1687713at2759"/>
<evidence type="ECO:0000313" key="3">
    <source>
        <dbReference type="Proteomes" id="UP000267251"/>
    </source>
</evidence>
<organism evidence="2 3">
    <name type="scientific">Piptocephalis cylindrospora</name>
    <dbReference type="NCBI Taxonomy" id="1907219"/>
    <lineage>
        <taxon>Eukaryota</taxon>
        <taxon>Fungi</taxon>
        <taxon>Fungi incertae sedis</taxon>
        <taxon>Zoopagomycota</taxon>
        <taxon>Zoopagomycotina</taxon>
        <taxon>Zoopagomycetes</taxon>
        <taxon>Zoopagales</taxon>
        <taxon>Piptocephalidaceae</taxon>
        <taxon>Piptocephalis</taxon>
    </lineage>
</organism>
<feature type="compositionally biased region" description="Polar residues" evidence="1">
    <location>
        <begin position="114"/>
        <end position="135"/>
    </location>
</feature>
<protein>
    <submittedName>
        <fullName evidence="2">Uncharacterized protein</fullName>
    </submittedName>
</protein>
<dbReference type="Proteomes" id="UP000267251">
    <property type="component" value="Unassembled WGS sequence"/>
</dbReference>
<dbReference type="EMBL" id="KZ988850">
    <property type="protein sequence ID" value="RKP11509.1"/>
    <property type="molecule type" value="Genomic_DNA"/>
</dbReference>